<organism evidence="1">
    <name type="scientific">Proteinivorax tanatarense</name>
    <dbReference type="NCBI Taxonomy" id="1260629"/>
    <lineage>
        <taxon>Bacteria</taxon>
        <taxon>Bacillati</taxon>
        <taxon>Bacillota</taxon>
        <taxon>Clostridia</taxon>
        <taxon>Eubacteriales</taxon>
        <taxon>Proteinivoracaceae</taxon>
        <taxon>Proteinivorax</taxon>
    </lineage>
</organism>
<evidence type="ECO:0000313" key="1">
    <source>
        <dbReference type="EMBL" id="XBX75408.1"/>
    </source>
</evidence>
<sequence>MGRHAYASDVDESCSKGKSLLTGRKDAAFKQTLQYIANPSEGLLDECTEL</sequence>
<dbReference type="EMBL" id="CP158367">
    <property type="protein sequence ID" value="XBX75408.1"/>
    <property type="molecule type" value="Genomic_DNA"/>
</dbReference>
<reference evidence="1" key="1">
    <citation type="journal article" date="2013" name="Extremophiles">
        <title>Proteinivorax tanatarense gen. nov., sp. nov., an anaerobic, haloalkaliphilic, proteolytic bacterium isolated from a decaying algal bloom, and proposal of Proteinivoraceae fam. nov.</title>
        <authorList>
            <person name="Kevbrin V."/>
            <person name="Boltyanskaya Y."/>
            <person name="Zhilina T."/>
            <person name="Kolganova T."/>
            <person name="Lavrentjeva E."/>
            <person name="Kuznetsov B."/>
        </authorList>
    </citation>
    <scope>NUCLEOTIDE SEQUENCE</scope>
    <source>
        <strain evidence="1">Z-910T</strain>
    </source>
</reference>
<dbReference type="RefSeq" id="WP_350344152.1">
    <property type="nucleotide sequence ID" value="NZ_CP158367.1"/>
</dbReference>
<protein>
    <recommendedName>
        <fullName evidence="2">Transposase</fullName>
    </recommendedName>
</protein>
<dbReference type="AlphaFoldDB" id="A0AAU7VMW0"/>
<gene>
    <name evidence="1" type="ORF">PRVXT_000529</name>
</gene>
<name>A0AAU7VMW0_9FIRM</name>
<accession>A0AAU7VMW0</accession>
<proteinExistence type="predicted"/>
<reference evidence="1" key="2">
    <citation type="submission" date="2024-06" db="EMBL/GenBank/DDBJ databases">
        <authorList>
            <person name="Petrova K.O."/>
            <person name="Toshchakov S.V."/>
            <person name="Boltjanskaja Y.V."/>
            <person name="Kevbrin V."/>
        </authorList>
    </citation>
    <scope>NUCLEOTIDE SEQUENCE</scope>
    <source>
        <strain evidence="1">Z-910T</strain>
    </source>
</reference>
<evidence type="ECO:0008006" key="2">
    <source>
        <dbReference type="Google" id="ProtNLM"/>
    </source>
</evidence>